<dbReference type="SMART" id="SM00335">
    <property type="entry name" value="ANX"/>
    <property type="match status" value="3"/>
</dbReference>
<dbReference type="PRINTS" id="PR00196">
    <property type="entry name" value="ANNEXIN"/>
</dbReference>
<evidence type="ECO:0000256" key="1">
    <source>
        <dbReference type="ARBA" id="ARBA00022737"/>
    </source>
</evidence>
<keyword evidence="4" id="KW-1185">Reference proteome</keyword>
<dbReference type="EMBL" id="JARYMX010000003">
    <property type="protein sequence ID" value="KAJ9555121.1"/>
    <property type="molecule type" value="Genomic_DNA"/>
</dbReference>
<dbReference type="GO" id="GO:0009409">
    <property type="term" value="P:response to cold"/>
    <property type="evidence" value="ECO:0007669"/>
    <property type="project" value="TreeGrafter"/>
</dbReference>
<protein>
    <recommendedName>
        <fullName evidence="5">Annexin</fullName>
    </recommendedName>
</protein>
<dbReference type="PANTHER" id="PTHR10502">
    <property type="entry name" value="ANNEXIN"/>
    <property type="match status" value="1"/>
</dbReference>
<comment type="caution">
    <text evidence="3">The sequence shown here is derived from an EMBL/GenBank/DDBJ whole genome shotgun (WGS) entry which is preliminary data.</text>
</comment>
<evidence type="ECO:0000256" key="2">
    <source>
        <dbReference type="ARBA" id="ARBA00023216"/>
    </source>
</evidence>
<sequence>MAKPFSQSSIEDFCKQIHSSLGNVSFLVRVFAGQLTQHECQKTREKYMEMYGEDLFDLLRNKIDGQTSKTCMILSSLMLSPHERDAIVANNAIFKQRDSVNYKALIEIYVGRKSSHFFLIQQAYQTKFRRHLDQDVMSIEPPHSYQKMLMALAASQKAHSAEVSVHIGKCDAQRLFQTGEARSGGFKIDEGVVLEILSKRSIPQLNLTFSIYKHIYGHSYTKHFKNKYDGEFEEALKFVVKFLNNPPKYYAKVLEGSIKGRKSDEGALERIMVSRCETDMNKIRKIYKNKYGMDLRDVIMENIPIGDFRDLIIALTNKTSIYS</sequence>
<dbReference type="PANTHER" id="PTHR10502:SF190">
    <property type="entry name" value="OS09G0453300 PROTEIN"/>
    <property type="match status" value="1"/>
</dbReference>
<dbReference type="GO" id="GO:0005886">
    <property type="term" value="C:plasma membrane"/>
    <property type="evidence" value="ECO:0007669"/>
    <property type="project" value="TreeGrafter"/>
</dbReference>
<dbReference type="Gene3D" id="1.10.220.10">
    <property type="entry name" value="Annexin"/>
    <property type="match status" value="3"/>
</dbReference>
<dbReference type="GO" id="GO:0009651">
    <property type="term" value="P:response to salt stress"/>
    <property type="evidence" value="ECO:0007669"/>
    <property type="project" value="TreeGrafter"/>
</dbReference>
<reference evidence="3" key="1">
    <citation type="submission" date="2023-03" db="EMBL/GenBank/DDBJ databases">
        <title>Chromosome-scale reference genome and RAD-based genetic map of yellow starthistle (Centaurea solstitialis) reveal putative structural variation and QTLs associated with invader traits.</title>
        <authorList>
            <person name="Reatini B."/>
            <person name="Cang F.A."/>
            <person name="Jiang Q."/>
            <person name="Mckibben M.T.W."/>
            <person name="Barker M.S."/>
            <person name="Rieseberg L.H."/>
            <person name="Dlugosch K.M."/>
        </authorList>
    </citation>
    <scope>NUCLEOTIDE SEQUENCE</scope>
    <source>
        <strain evidence="3">CAN-66</strain>
        <tissue evidence="3">Leaf</tissue>
    </source>
</reference>
<dbReference type="Proteomes" id="UP001172457">
    <property type="component" value="Chromosome 3"/>
</dbReference>
<name>A0AA38TJD5_9ASTR</name>
<dbReference type="GO" id="GO:0001786">
    <property type="term" value="F:phosphatidylserine binding"/>
    <property type="evidence" value="ECO:0007669"/>
    <property type="project" value="TreeGrafter"/>
</dbReference>
<evidence type="ECO:0000313" key="4">
    <source>
        <dbReference type="Proteomes" id="UP001172457"/>
    </source>
</evidence>
<dbReference type="GO" id="GO:0005737">
    <property type="term" value="C:cytoplasm"/>
    <property type="evidence" value="ECO:0007669"/>
    <property type="project" value="TreeGrafter"/>
</dbReference>
<keyword evidence="1" id="KW-0677">Repeat</keyword>
<evidence type="ECO:0008006" key="5">
    <source>
        <dbReference type="Google" id="ProtNLM"/>
    </source>
</evidence>
<dbReference type="Pfam" id="PF00191">
    <property type="entry name" value="Annexin"/>
    <property type="match status" value="2"/>
</dbReference>
<dbReference type="InterPro" id="IPR001464">
    <property type="entry name" value="Annexin"/>
</dbReference>
<dbReference type="InterPro" id="IPR037104">
    <property type="entry name" value="Annexin_sf"/>
</dbReference>
<dbReference type="GO" id="GO:0009414">
    <property type="term" value="P:response to water deprivation"/>
    <property type="evidence" value="ECO:0007669"/>
    <property type="project" value="TreeGrafter"/>
</dbReference>
<organism evidence="3 4">
    <name type="scientific">Centaurea solstitialis</name>
    <name type="common">yellow star-thistle</name>
    <dbReference type="NCBI Taxonomy" id="347529"/>
    <lineage>
        <taxon>Eukaryota</taxon>
        <taxon>Viridiplantae</taxon>
        <taxon>Streptophyta</taxon>
        <taxon>Embryophyta</taxon>
        <taxon>Tracheophyta</taxon>
        <taxon>Spermatophyta</taxon>
        <taxon>Magnoliopsida</taxon>
        <taxon>eudicotyledons</taxon>
        <taxon>Gunneridae</taxon>
        <taxon>Pentapetalae</taxon>
        <taxon>asterids</taxon>
        <taxon>campanulids</taxon>
        <taxon>Asterales</taxon>
        <taxon>Asteraceae</taxon>
        <taxon>Carduoideae</taxon>
        <taxon>Cardueae</taxon>
        <taxon>Centaureinae</taxon>
        <taxon>Centaurea</taxon>
    </lineage>
</organism>
<dbReference type="InterPro" id="IPR018502">
    <property type="entry name" value="Annexin_repeat"/>
</dbReference>
<dbReference type="SUPFAM" id="SSF47874">
    <property type="entry name" value="Annexin"/>
    <property type="match status" value="1"/>
</dbReference>
<dbReference type="AlphaFoldDB" id="A0AA38TJD5"/>
<gene>
    <name evidence="3" type="ORF">OSB04_009735</name>
</gene>
<accession>A0AA38TJD5</accession>
<dbReference type="GO" id="GO:0005544">
    <property type="term" value="F:calcium-dependent phospholipid binding"/>
    <property type="evidence" value="ECO:0007669"/>
    <property type="project" value="InterPro"/>
</dbReference>
<dbReference type="GO" id="GO:0009408">
    <property type="term" value="P:response to heat"/>
    <property type="evidence" value="ECO:0007669"/>
    <property type="project" value="TreeGrafter"/>
</dbReference>
<proteinExistence type="predicted"/>
<evidence type="ECO:0000313" key="3">
    <source>
        <dbReference type="EMBL" id="KAJ9555121.1"/>
    </source>
</evidence>
<dbReference type="PROSITE" id="PS51897">
    <property type="entry name" value="ANNEXIN_2"/>
    <property type="match status" value="3"/>
</dbReference>
<dbReference type="GO" id="GO:0005509">
    <property type="term" value="F:calcium ion binding"/>
    <property type="evidence" value="ECO:0007669"/>
    <property type="project" value="InterPro"/>
</dbReference>
<keyword evidence="2" id="KW-0041">Annexin</keyword>